<dbReference type="Proteomes" id="UP000266340">
    <property type="component" value="Unassembled WGS sequence"/>
</dbReference>
<dbReference type="OrthoDB" id="8211253at2"/>
<keyword evidence="2" id="KW-1185">Reference proteome</keyword>
<reference evidence="1 2" key="1">
    <citation type="submission" date="2018-09" db="EMBL/GenBank/DDBJ databases">
        <title>Cohnella cavernae sp. nov., isolated from a karst cave.</title>
        <authorList>
            <person name="Zhu H."/>
        </authorList>
    </citation>
    <scope>NUCLEOTIDE SEQUENCE [LARGE SCALE GENOMIC DNA]</scope>
    <source>
        <strain evidence="1 2">K2E09-144</strain>
    </source>
</reference>
<dbReference type="RefSeq" id="WP_119151475.1">
    <property type="nucleotide sequence ID" value="NZ_JBHSOV010000041.1"/>
</dbReference>
<dbReference type="AlphaFoldDB" id="A0A398CF58"/>
<protein>
    <recommendedName>
        <fullName evidence="3">Group-specific protein</fullName>
    </recommendedName>
</protein>
<sequence length="283" mass="32487">MRPKLILIEGLPGFGKTTTAQLVQEILAEINIKSQLFLEGNLDHPADYEGVAYFKQNEFDELLRTHEVSRDLLSNHAIKQGNDFLLEYQKIKSEYGSGFPDDLLRAVVKNDVYELPLNQHRRLIADRWKRFTANALNGPDTFVFECCFIQNPVTMAMIKCGAEEIVLSYVMELATIVERLNPLLIYVEQSDLDGSFRKAVKDRPKEWSESFINYYTNQGYGKERGYSGLEGTLQVLKARKKLEEEIFVGMKIAKKKVDNSSYDINDYKQVLLGILSEYFISTN</sequence>
<dbReference type="SUPFAM" id="SSF52540">
    <property type="entry name" value="P-loop containing nucleoside triphosphate hydrolases"/>
    <property type="match status" value="2"/>
</dbReference>
<name>A0A398CF58_9BACL</name>
<evidence type="ECO:0008006" key="3">
    <source>
        <dbReference type="Google" id="ProtNLM"/>
    </source>
</evidence>
<evidence type="ECO:0000313" key="1">
    <source>
        <dbReference type="EMBL" id="RIE01210.1"/>
    </source>
</evidence>
<dbReference type="NCBIfam" id="NF005250">
    <property type="entry name" value="PRK06761.1"/>
    <property type="match status" value="1"/>
</dbReference>
<accession>A0A398CF58</accession>
<dbReference type="InterPro" id="IPR027417">
    <property type="entry name" value="P-loop_NTPase"/>
</dbReference>
<dbReference type="EMBL" id="QXJM01000040">
    <property type="protein sequence ID" value="RIE01210.1"/>
    <property type="molecule type" value="Genomic_DNA"/>
</dbReference>
<evidence type="ECO:0000313" key="2">
    <source>
        <dbReference type="Proteomes" id="UP000266340"/>
    </source>
</evidence>
<gene>
    <name evidence="1" type="ORF">D3H35_22705</name>
</gene>
<dbReference type="Gene3D" id="3.40.50.300">
    <property type="entry name" value="P-loop containing nucleotide triphosphate hydrolases"/>
    <property type="match status" value="1"/>
</dbReference>
<comment type="caution">
    <text evidence="1">The sequence shown here is derived from an EMBL/GenBank/DDBJ whole genome shotgun (WGS) entry which is preliminary data.</text>
</comment>
<proteinExistence type="predicted"/>
<organism evidence="1 2">
    <name type="scientific">Cohnella faecalis</name>
    <dbReference type="NCBI Taxonomy" id="2315694"/>
    <lineage>
        <taxon>Bacteria</taxon>
        <taxon>Bacillati</taxon>
        <taxon>Bacillota</taxon>
        <taxon>Bacilli</taxon>
        <taxon>Bacillales</taxon>
        <taxon>Paenibacillaceae</taxon>
        <taxon>Cohnella</taxon>
    </lineage>
</organism>